<evidence type="ECO:0000313" key="1">
    <source>
        <dbReference type="EMBL" id="RVW41874.1"/>
    </source>
</evidence>
<proteinExistence type="predicted"/>
<accession>A0A438E2A8</accession>
<comment type="caution">
    <text evidence="1">The sequence shown here is derived from an EMBL/GenBank/DDBJ whole genome shotgun (WGS) entry which is preliminary data.</text>
</comment>
<name>A0A438E2A8_VITVI</name>
<protein>
    <submittedName>
        <fullName evidence="1">Retrovirus-related Pol polyprotein from transposon TNT 1-94</fullName>
    </submittedName>
</protein>
<organism evidence="1 2">
    <name type="scientific">Vitis vinifera</name>
    <name type="common">Grape</name>
    <dbReference type="NCBI Taxonomy" id="29760"/>
    <lineage>
        <taxon>Eukaryota</taxon>
        <taxon>Viridiplantae</taxon>
        <taxon>Streptophyta</taxon>
        <taxon>Embryophyta</taxon>
        <taxon>Tracheophyta</taxon>
        <taxon>Spermatophyta</taxon>
        <taxon>Magnoliopsida</taxon>
        <taxon>eudicotyledons</taxon>
        <taxon>Gunneridae</taxon>
        <taxon>Pentapetalae</taxon>
        <taxon>rosids</taxon>
        <taxon>Vitales</taxon>
        <taxon>Vitaceae</taxon>
        <taxon>Viteae</taxon>
        <taxon>Vitis</taxon>
    </lineage>
</organism>
<dbReference type="Proteomes" id="UP000288805">
    <property type="component" value="Unassembled WGS sequence"/>
</dbReference>
<dbReference type="EMBL" id="QGNW01001422">
    <property type="protein sequence ID" value="RVW41874.1"/>
    <property type="molecule type" value="Genomic_DNA"/>
</dbReference>
<sequence>MTAENSPKIEEEVKYMEEMSYASVVGSIMYAMGSTDVGILYGDGAIGELGVVEGYVDSDYAGSADTRKSLTGYVFTLFGGTIMEASLQSMVALSSTETVKEALWVKGMIGELGLA</sequence>
<evidence type="ECO:0000313" key="2">
    <source>
        <dbReference type="Proteomes" id="UP000288805"/>
    </source>
</evidence>
<reference evidence="1 2" key="1">
    <citation type="journal article" date="2018" name="PLoS Genet.">
        <title>Population sequencing reveals clonal diversity and ancestral inbreeding in the grapevine cultivar Chardonnay.</title>
        <authorList>
            <person name="Roach M.J."/>
            <person name="Johnson D.L."/>
            <person name="Bohlmann J."/>
            <person name="van Vuuren H.J."/>
            <person name="Jones S.J."/>
            <person name="Pretorius I.S."/>
            <person name="Schmidt S.A."/>
            <person name="Borneman A.R."/>
        </authorList>
    </citation>
    <scope>NUCLEOTIDE SEQUENCE [LARGE SCALE GENOMIC DNA]</scope>
    <source>
        <strain evidence="2">cv. Chardonnay</strain>
        <tissue evidence="1">Leaf</tissue>
    </source>
</reference>
<gene>
    <name evidence="1" type="primary">POLX_497</name>
    <name evidence="1" type="ORF">CK203_081589</name>
</gene>
<dbReference type="CDD" id="cd09272">
    <property type="entry name" value="RNase_HI_RT_Ty1"/>
    <property type="match status" value="1"/>
</dbReference>
<dbReference type="AlphaFoldDB" id="A0A438E2A8"/>